<dbReference type="AlphaFoldDB" id="A0A2H0R9G3"/>
<proteinExistence type="predicted"/>
<dbReference type="Pfam" id="PF17479">
    <property type="entry name" value="DUF3048_C"/>
    <property type="match status" value="1"/>
</dbReference>
<accession>A0A2H0R9G3</accession>
<dbReference type="InterPro" id="IPR023158">
    <property type="entry name" value="YerB-like_sf"/>
</dbReference>
<dbReference type="InterPro" id="IPR035328">
    <property type="entry name" value="DUF3048_C"/>
</dbReference>
<protein>
    <recommendedName>
        <fullName evidence="7">DUF3048 domain-containing protein</fullName>
    </recommendedName>
</protein>
<evidence type="ECO:0000259" key="3">
    <source>
        <dbReference type="Pfam" id="PF11258"/>
    </source>
</evidence>
<keyword evidence="2" id="KW-1133">Transmembrane helix</keyword>
<dbReference type="Proteomes" id="UP000230214">
    <property type="component" value="Unassembled WGS sequence"/>
</dbReference>
<evidence type="ECO:0000313" key="5">
    <source>
        <dbReference type="EMBL" id="PIR43169.1"/>
    </source>
</evidence>
<dbReference type="SUPFAM" id="SSF159774">
    <property type="entry name" value="YerB-like"/>
    <property type="match status" value="1"/>
</dbReference>
<keyword evidence="2" id="KW-0472">Membrane</keyword>
<feature type="region of interest" description="Disordered" evidence="1">
    <location>
        <begin position="1"/>
        <end position="33"/>
    </location>
</feature>
<dbReference type="EMBL" id="PCXU01000035">
    <property type="protein sequence ID" value="PIR43169.1"/>
    <property type="molecule type" value="Genomic_DNA"/>
</dbReference>
<evidence type="ECO:0000259" key="4">
    <source>
        <dbReference type="Pfam" id="PF17479"/>
    </source>
</evidence>
<evidence type="ECO:0000313" key="6">
    <source>
        <dbReference type="Proteomes" id="UP000230214"/>
    </source>
</evidence>
<name>A0A2H0R9G3_UNCKA</name>
<dbReference type="Gene3D" id="3.50.90.10">
    <property type="entry name" value="YerB-like"/>
    <property type="match status" value="1"/>
</dbReference>
<comment type="caution">
    <text evidence="5">The sequence shown here is derived from an EMBL/GenBank/DDBJ whole genome shotgun (WGS) entry which is preliminary data.</text>
</comment>
<feature type="compositionally biased region" description="Basic and acidic residues" evidence="1">
    <location>
        <begin position="14"/>
        <end position="27"/>
    </location>
</feature>
<feature type="domain" description="DUF3048" evidence="4">
    <location>
        <begin position="336"/>
        <end position="438"/>
    </location>
</feature>
<feature type="transmembrane region" description="Helical" evidence="2">
    <location>
        <begin position="51"/>
        <end position="72"/>
    </location>
</feature>
<gene>
    <name evidence="5" type="ORF">COV24_03950</name>
</gene>
<evidence type="ECO:0000256" key="1">
    <source>
        <dbReference type="SAM" id="MobiDB-lite"/>
    </source>
</evidence>
<organism evidence="5 6">
    <name type="scientific">candidate division WWE3 bacterium CG10_big_fil_rev_8_21_14_0_10_32_10</name>
    <dbReference type="NCBI Taxonomy" id="1975090"/>
    <lineage>
        <taxon>Bacteria</taxon>
        <taxon>Katanobacteria</taxon>
    </lineage>
</organism>
<feature type="compositionally biased region" description="Polar residues" evidence="1">
    <location>
        <begin position="1"/>
        <end position="13"/>
    </location>
</feature>
<keyword evidence="2" id="KW-0812">Transmembrane</keyword>
<dbReference type="InterPro" id="IPR021416">
    <property type="entry name" value="DUF3048_N"/>
</dbReference>
<sequence>MSNNEVSISSLNDSFDRNADSKNENKSKNRKKSTFGANPIKSLKFNFKNKYFLFFSLFVLFAGACLLIYFSLFSKNTFTKNPLVEKKVKVSNPTGTSKNSPLESTNSKEFPNPTNGIYLTKDKYKDVTSRKPIAIMINNHVDARPQAGISQADVVYEIVAEGGISRLLAVFHSQIPDRVMSIRSARKYFIQIAAEYWPIYAHWGIAYRPDYEKNLNQTEFDKLLAEGAAETDPRADARSYIDEIAIPVANTDTTPSIYQHDQSLIDQGVAIEHTGYVQFNKIYDAFKQYYPEPSWSDYQPFDSWEFKDEKIDNTSSIYQPVTTIDYNFWDFPGFETTWTYDPDTNSYIREQGGVITTDRGNSEKVLVKNVIIQKTTETKLGDKKGHLLYDVIGSGDATIYLDGVKIPAKWSKTVARERTKFTDLNRNPIKFNRGLFWIAILPDYSNVTEK</sequence>
<evidence type="ECO:0000256" key="2">
    <source>
        <dbReference type="SAM" id="Phobius"/>
    </source>
</evidence>
<evidence type="ECO:0008006" key="7">
    <source>
        <dbReference type="Google" id="ProtNLM"/>
    </source>
</evidence>
<reference evidence="5 6" key="1">
    <citation type="submission" date="2017-09" db="EMBL/GenBank/DDBJ databases">
        <title>Depth-based differentiation of microbial function through sediment-hosted aquifers and enrichment of novel symbionts in the deep terrestrial subsurface.</title>
        <authorList>
            <person name="Probst A.J."/>
            <person name="Ladd B."/>
            <person name="Jarett J.K."/>
            <person name="Geller-Mcgrath D.E."/>
            <person name="Sieber C.M."/>
            <person name="Emerson J.B."/>
            <person name="Anantharaman K."/>
            <person name="Thomas B.C."/>
            <person name="Malmstrom R."/>
            <person name="Stieglmeier M."/>
            <person name="Klingl A."/>
            <person name="Woyke T."/>
            <person name="Ryan C.M."/>
            <person name="Banfield J.F."/>
        </authorList>
    </citation>
    <scope>NUCLEOTIDE SEQUENCE [LARGE SCALE GENOMIC DNA]</scope>
    <source>
        <strain evidence="5">CG10_big_fil_rev_8_21_14_0_10_32_10</strain>
    </source>
</reference>
<feature type="domain" description="DUF3048" evidence="3">
    <location>
        <begin position="126"/>
        <end position="218"/>
    </location>
</feature>
<dbReference type="Pfam" id="PF11258">
    <property type="entry name" value="DUF3048"/>
    <property type="match status" value="1"/>
</dbReference>